<dbReference type="SUPFAM" id="SSF48008">
    <property type="entry name" value="GntR ligand-binding domain-like"/>
    <property type="match status" value="1"/>
</dbReference>
<dbReference type="InterPro" id="IPR000524">
    <property type="entry name" value="Tscrpt_reg_HTH_GntR"/>
</dbReference>
<dbReference type="Pfam" id="PF00392">
    <property type="entry name" value="GntR"/>
    <property type="match status" value="1"/>
</dbReference>
<name>A0A1I3GGJ4_9RHOB</name>
<dbReference type="SMART" id="SM00345">
    <property type="entry name" value="HTH_GNTR"/>
    <property type="match status" value="1"/>
</dbReference>
<dbReference type="Gene3D" id="1.20.120.530">
    <property type="entry name" value="GntR ligand-binding domain-like"/>
    <property type="match status" value="1"/>
</dbReference>
<reference evidence="5 6" key="1">
    <citation type="submission" date="2016-10" db="EMBL/GenBank/DDBJ databases">
        <authorList>
            <person name="de Groot N.N."/>
        </authorList>
    </citation>
    <scope>NUCLEOTIDE SEQUENCE [LARGE SCALE GENOMIC DNA]</scope>
    <source>
        <strain evidence="5 6">CGMCC 1.11030</strain>
    </source>
</reference>
<dbReference type="PRINTS" id="PR00035">
    <property type="entry name" value="HTHGNTR"/>
</dbReference>
<dbReference type="STRING" id="1114924.SAMN05216258_105151"/>
<gene>
    <name evidence="5" type="ORF">SAMN05216258_105151</name>
</gene>
<dbReference type="SMART" id="SM00895">
    <property type="entry name" value="FCD"/>
    <property type="match status" value="1"/>
</dbReference>
<evidence type="ECO:0000313" key="5">
    <source>
        <dbReference type="EMBL" id="SFI22557.1"/>
    </source>
</evidence>
<dbReference type="GO" id="GO:0003700">
    <property type="term" value="F:DNA-binding transcription factor activity"/>
    <property type="evidence" value="ECO:0007669"/>
    <property type="project" value="InterPro"/>
</dbReference>
<protein>
    <submittedName>
        <fullName evidence="5">Transcriptional regulator, GntR family</fullName>
    </submittedName>
</protein>
<dbReference type="PROSITE" id="PS50949">
    <property type="entry name" value="HTH_GNTR"/>
    <property type="match status" value="1"/>
</dbReference>
<dbReference type="PANTHER" id="PTHR43537">
    <property type="entry name" value="TRANSCRIPTIONAL REGULATOR, GNTR FAMILY"/>
    <property type="match status" value="1"/>
</dbReference>
<accession>A0A1I3GGJ4</accession>
<dbReference type="EMBL" id="FOQH01000005">
    <property type="protein sequence ID" value="SFI22557.1"/>
    <property type="molecule type" value="Genomic_DNA"/>
</dbReference>
<dbReference type="CDD" id="cd07377">
    <property type="entry name" value="WHTH_GntR"/>
    <property type="match status" value="1"/>
</dbReference>
<evidence type="ECO:0000256" key="3">
    <source>
        <dbReference type="ARBA" id="ARBA00023163"/>
    </source>
</evidence>
<dbReference type="Gene3D" id="1.10.10.10">
    <property type="entry name" value="Winged helix-like DNA-binding domain superfamily/Winged helix DNA-binding domain"/>
    <property type="match status" value="1"/>
</dbReference>
<dbReference type="RefSeq" id="WP_092859993.1">
    <property type="nucleotide sequence ID" value="NZ_FOQH01000005.1"/>
</dbReference>
<dbReference type="InterPro" id="IPR036388">
    <property type="entry name" value="WH-like_DNA-bd_sf"/>
</dbReference>
<keyword evidence="1" id="KW-0805">Transcription regulation</keyword>
<keyword evidence="2" id="KW-0238">DNA-binding</keyword>
<dbReference type="PANTHER" id="PTHR43537:SF24">
    <property type="entry name" value="GLUCONATE OPERON TRANSCRIPTIONAL REPRESSOR"/>
    <property type="match status" value="1"/>
</dbReference>
<dbReference type="SUPFAM" id="SSF46785">
    <property type="entry name" value="Winged helix' DNA-binding domain"/>
    <property type="match status" value="1"/>
</dbReference>
<dbReference type="InterPro" id="IPR008920">
    <property type="entry name" value="TF_FadR/GntR_C"/>
</dbReference>
<dbReference type="GO" id="GO:0003677">
    <property type="term" value="F:DNA binding"/>
    <property type="evidence" value="ECO:0007669"/>
    <property type="project" value="UniProtKB-KW"/>
</dbReference>
<sequence>MGLRPRPIQVSKAYEQVSAQLESQILEGRLLPGEQLPGEVELAALFGVNRSTVREGIRRLESEGLVRRASPRKLVVSTPKARELASRNTRALRMLEVTFDQLWRVAVEIEPLAAELAARNATDADVAKLRANQARMAKATEARDDRAVVRLDLEYHSIISEATKNPALALAQEPIGILLYSGLEALLPHLPQAPARQLEAHGRVIDAVAMGDPDVARDWTLRHAVDFRRGYIMAGLPMDAPIAPLVPAAGAKAAREITTPPRDA</sequence>
<dbReference type="Pfam" id="PF07729">
    <property type="entry name" value="FCD"/>
    <property type="match status" value="1"/>
</dbReference>
<evidence type="ECO:0000256" key="1">
    <source>
        <dbReference type="ARBA" id="ARBA00023015"/>
    </source>
</evidence>
<dbReference type="OrthoDB" id="9794015at2"/>
<dbReference type="AlphaFoldDB" id="A0A1I3GGJ4"/>
<feature type="domain" description="HTH gntR-type" evidence="4">
    <location>
        <begin position="11"/>
        <end position="79"/>
    </location>
</feature>
<evidence type="ECO:0000259" key="4">
    <source>
        <dbReference type="PROSITE" id="PS50949"/>
    </source>
</evidence>
<proteinExistence type="predicted"/>
<evidence type="ECO:0000256" key="2">
    <source>
        <dbReference type="ARBA" id="ARBA00023125"/>
    </source>
</evidence>
<evidence type="ECO:0000313" key="6">
    <source>
        <dbReference type="Proteomes" id="UP000199377"/>
    </source>
</evidence>
<dbReference type="Proteomes" id="UP000199377">
    <property type="component" value="Unassembled WGS sequence"/>
</dbReference>
<keyword evidence="6" id="KW-1185">Reference proteome</keyword>
<dbReference type="InterPro" id="IPR036390">
    <property type="entry name" value="WH_DNA-bd_sf"/>
</dbReference>
<organism evidence="5 6">
    <name type="scientific">Albimonas pacifica</name>
    <dbReference type="NCBI Taxonomy" id="1114924"/>
    <lineage>
        <taxon>Bacteria</taxon>
        <taxon>Pseudomonadati</taxon>
        <taxon>Pseudomonadota</taxon>
        <taxon>Alphaproteobacteria</taxon>
        <taxon>Rhodobacterales</taxon>
        <taxon>Paracoccaceae</taxon>
        <taxon>Albimonas</taxon>
    </lineage>
</organism>
<dbReference type="InterPro" id="IPR011711">
    <property type="entry name" value="GntR_C"/>
</dbReference>
<keyword evidence="3" id="KW-0804">Transcription</keyword>